<dbReference type="EMBL" id="PIDS01000774">
    <property type="protein sequence ID" value="PLL33354.1"/>
    <property type="molecule type" value="Genomic_DNA"/>
</dbReference>
<keyword evidence="1" id="KW-0560">Oxidoreductase</keyword>
<evidence type="ECO:0000256" key="1">
    <source>
        <dbReference type="ARBA" id="ARBA00023002"/>
    </source>
</evidence>
<gene>
    <name evidence="3" type="ORF">CWN50_20360</name>
</gene>
<dbReference type="GO" id="GO:0046872">
    <property type="term" value="F:metal ion binding"/>
    <property type="evidence" value="ECO:0007669"/>
    <property type="project" value="InterPro"/>
</dbReference>
<sequence length="110" mass="11482">MLTSFNVLTPGNIRFGRGLARSAAPWLAARSAQILLIHGASLQRAAFLLSELHAHQLNVTTLSIAHEPDLQDIERGVRLAREKGVGTVVSLGGGAVIDAGKAIAALVPAQ</sequence>
<dbReference type="GO" id="GO:0016491">
    <property type="term" value="F:oxidoreductase activity"/>
    <property type="evidence" value="ECO:0007669"/>
    <property type="project" value="UniProtKB-KW"/>
</dbReference>
<comment type="caution">
    <text evidence="3">The sequence shown here is derived from an EMBL/GenBank/DDBJ whole genome shotgun (WGS) entry which is preliminary data.</text>
</comment>
<evidence type="ECO:0000313" key="4">
    <source>
        <dbReference type="Proteomes" id="UP000234505"/>
    </source>
</evidence>
<proteinExistence type="predicted"/>
<feature type="domain" description="Alcohol dehydrogenase iron-type/glycerol dehydrogenase GldA" evidence="2">
    <location>
        <begin position="10"/>
        <end position="108"/>
    </location>
</feature>
<feature type="non-terminal residue" evidence="3">
    <location>
        <position position="110"/>
    </location>
</feature>
<dbReference type="AlphaFoldDB" id="A0A2J4QQL9"/>
<evidence type="ECO:0000313" key="3">
    <source>
        <dbReference type="EMBL" id="PLL33354.1"/>
    </source>
</evidence>
<name>A0A2J4QQL9_9ENTR</name>
<dbReference type="SUPFAM" id="SSF56796">
    <property type="entry name" value="Dehydroquinate synthase-like"/>
    <property type="match status" value="1"/>
</dbReference>
<dbReference type="Proteomes" id="UP000234505">
    <property type="component" value="Unassembled WGS sequence"/>
</dbReference>
<protein>
    <submittedName>
        <fullName evidence="3">Alcohol dehydrogenase</fullName>
    </submittedName>
</protein>
<dbReference type="Gene3D" id="3.40.50.1970">
    <property type="match status" value="1"/>
</dbReference>
<reference evidence="3 4" key="1">
    <citation type="submission" date="2017-11" db="EMBL/GenBank/DDBJ databases">
        <authorList>
            <person name="Han C.G."/>
        </authorList>
    </citation>
    <scope>NUCLEOTIDE SEQUENCE [LARGE SCALE GENOMIC DNA]</scope>
    <source>
        <strain evidence="3 4">A11</strain>
    </source>
</reference>
<evidence type="ECO:0000259" key="2">
    <source>
        <dbReference type="Pfam" id="PF00465"/>
    </source>
</evidence>
<organism evidence="3 4">
    <name type="scientific">Klebsiella michiganensis</name>
    <dbReference type="NCBI Taxonomy" id="1134687"/>
    <lineage>
        <taxon>Bacteria</taxon>
        <taxon>Pseudomonadati</taxon>
        <taxon>Pseudomonadota</taxon>
        <taxon>Gammaproteobacteria</taxon>
        <taxon>Enterobacterales</taxon>
        <taxon>Enterobacteriaceae</taxon>
        <taxon>Klebsiella/Raoultella group</taxon>
        <taxon>Klebsiella</taxon>
    </lineage>
</organism>
<accession>A0A2J4QQL9</accession>
<dbReference type="InterPro" id="IPR001670">
    <property type="entry name" value="ADH_Fe/GldA"/>
</dbReference>
<dbReference type="Pfam" id="PF00465">
    <property type="entry name" value="Fe-ADH"/>
    <property type="match status" value="1"/>
</dbReference>
<reference evidence="3 4" key="2">
    <citation type="submission" date="2018-01" db="EMBL/GenBank/DDBJ databases">
        <title>Genomic study of Klebsiella pneumoniae.</title>
        <authorList>
            <person name="Yang Y."/>
            <person name="Bicalho R."/>
        </authorList>
    </citation>
    <scope>NUCLEOTIDE SEQUENCE [LARGE SCALE GENOMIC DNA]</scope>
    <source>
        <strain evidence="3 4">A11</strain>
    </source>
</reference>